<evidence type="ECO:0000313" key="3">
    <source>
        <dbReference type="Proteomes" id="UP000275078"/>
    </source>
</evidence>
<feature type="region of interest" description="Disordered" evidence="1">
    <location>
        <begin position="1"/>
        <end position="20"/>
    </location>
</feature>
<feature type="region of interest" description="Disordered" evidence="1">
    <location>
        <begin position="108"/>
        <end position="140"/>
    </location>
</feature>
<sequence length="293" mass="33145">MSTVTGSAIPKPRKPNGARLSKDDVCQALNIGYHEYYRIYLDTKSRVPDDVVPNYGFWKVVPDDLKTKIAEEVRARHDCLKPCTDNWAAMHILYEVWRSRQVYNQVRTRQQESQSSRDASVGPVHVHDGGGRHSVPGGHMDVKAEGSQLSLLSEGTQYWRSEGSETGQAWRLLEPTELPNVFRLSHNCIATVREYCHPSLMENIGPGMIRRHYFCDFMGVPVNADPSTAPSWWADDAECARHLMNRPYVRLRDVVDPIHITILPPAPIPAMHSYGSPTDAMDIDDQKMEGSDY</sequence>
<dbReference type="Proteomes" id="UP000275078">
    <property type="component" value="Unassembled WGS sequence"/>
</dbReference>
<keyword evidence="3" id="KW-1185">Reference proteome</keyword>
<dbReference type="EMBL" id="ML119714">
    <property type="protein sequence ID" value="RPA78202.1"/>
    <property type="molecule type" value="Genomic_DNA"/>
</dbReference>
<accession>A0A3N4HWH0</accession>
<evidence type="ECO:0000313" key="2">
    <source>
        <dbReference type="EMBL" id="RPA78202.1"/>
    </source>
</evidence>
<reference evidence="2 3" key="1">
    <citation type="journal article" date="2018" name="Nat. Ecol. Evol.">
        <title>Pezizomycetes genomes reveal the molecular basis of ectomycorrhizal truffle lifestyle.</title>
        <authorList>
            <person name="Murat C."/>
            <person name="Payen T."/>
            <person name="Noel B."/>
            <person name="Kuo A."/>
            <person name="Morin E."/>
            <person name="Chen J."/>
            <person name="Kohler A."/>
            <person name="Krizsan K."/>
            <person name="Balestrini R."/>
            <person name="Da Silva C."/>
            <person name="Montanini B."/>
            <person name="Hainaut M."/>
            <person name="Levati E."/>
            <person name="Barry K.W."/>
            <person name="Belfiori B."/>
            <person name="Cichocki N."/>
            <person name="Clum A."/>
            <person name="Dockter R.B."/>
            <person name="Fauchery L."/>
            <person name="Guy J."/>
            <person name="Iotti M."/>
            <person name="Le Tacon F."/>
            <person name="Lindquist E.A."/>
            <person name="Lipzen A."/>
            <person name="Malagnac F."/>
            <person name="Mello A."/>
            <person name="Molinier V."/>
            <person name="Miyauchi S."/>
            <person name="Poulain J."/>
            <person name="Riccioni C."/>
            <person name="Rubini A."/>
            <person name="Sitrit Y."/>
            <person name="Splivallo R."/>
            <person name="Traeger S."/>
            <person name="Wang M."/>
            <person name="Zifcakova L."/>
            <person name="Wipf D."/>
            <person name="Zambonelli A."/>
            <person name="Paolocci F."/>
            <person name="Nowrousian M."/>
            <person name="Ottonello S."/>
            <person name="Baldrian P."/>
            <person name="Spatafora J.W."/>
            <person name="Henrissat B."/>
            <person name="Nagy L.G."/>
            <person name="Aury J.M."/>
            <person name="Wincker P."/>
            <person name="Grigoriev I.V."/>
            <person name="Bonfante P."/>
            <person name="Martin F.M."/>
        </authorList>
    </citation>
    <scope>NUCLEOTIDE SEQUENCE [LARGE SCALE GENOMIC DNA]</scope>
    <source>
        <strain evidence="2 3">RN42</strain>
    </source>
</reference>
<name>A0A3N4HWH0_ASCIM</name>
<evidence type="ECO:0000256" key="1">
    <source>
        <dbReference type="SAM" id="MobiDB-lite"/>
    </source>
</evidence>
<proteinExistence type="predicted"/>
<feature type="compositionally biased region" description="Polar residues" evidence="1">
    <location>
        <begin position="108"/>
        <end position="118"/>
    </location>
</feature>
<dbReference type="AlphaFoldDB" id="A0A3N4HWH0"/>
<organism evidence="2 3">
    <name type="scientific">Ascobolus immersus RN42</name>
    <dbReference type="NCBI Taxonomy" id="1160509"/>
    <lineage>
        <taxon>Eukaryota</taxon>
        <taxon>Fungi</taxon>
        <taxon>Dikarya</taxon>
        <taxon>Ascomycota</taxon>
        <taxon>Pezizomycotina</taxon>
        <taxon>Pezizomycetes</taxon>
        <taxon>Pezizales</taxon>
        <taxon>Ascobolaceae</taxon>
        <taxon>Ascobolus</taxon>
    </lineage>
</organism>
<gene>
    <name evidence="2" type="ORF">BJ508DRAFT_309449</name>
</gene>
<protein>
    <submittedName>
        <fullName evidence="2">Uncharacterized protein</fullName>
    </submittedName>
</protein>